<dbReference type="Proteomes" id="UP000234681">
    <property type="component" value="Chromosome 13"/>
</dbReference>
<dbReference type="EMBL" id="CH473958">
    <property type="protein sequence ID" value="EDM09264.1"/>
    <property type="molecule type" value="Genomic_DNA"/>
</dbReference>
<dbReference type="AlphaFoldDB" id="A6IDN4"/>
<feature type="region of interest" description="Disordered" evidence="1">
    <location>
        <begin position="27"/>
        <end position="66"/>
    </location>
</feature>
<name>A6IDN4_RAT</name>
<protein>
    <submittedName>
        <fullName evidence="2">RCG46502</fullName>
    </submittedName>
</protein>
<accession>A6IDN4</accession>
<proteinExistence type="predicted"/>
<reference evidence="2 3" key="1">
    <citation type="submission" date="2005-09" db="EMBL/GenBank/DDBJ databases">
        <authorList>
            <person name="Mural R.J."/>
            <person name="Li P.W."/>
            <person name="Adams M.D."/>
            <person name="Amanatides P.G."/>
            <person name="Baden-Tillson H."/>
            <person name="Barnstead M."/>
            <person name="Chin S.H."/>
            <person name="Dew I."/>
            <person name="Evans C.A."/>
            <person name="Ferriera S."/>
            <person name="Flanigan M."/>
            <person name="Fosler C."/>
            <person name="Glodek A."/>
            <person name="Gu Z."/>
            <person name="Holt R.A."/>
            <person name="Jennings D."/>
            <person name="Kraft C.L."/>
            <person name="Lu F."/>
            <person name="Nguyen T."/>
            <person name="Nusskern D.R."/>
            <person name="Pfannkoch C.M."/>
            <person name="Sitter C."/>
            <person name="Sutton G.G."/>
            <person name="Venter J.C."/>
            <person name="Wang Z."/>
            <person name="Woodage T."/>
            <person name="Zheng X.H."/>
            <person name="Zhong F."/>
        </authorList>
    </citation>
    <scope>NUCLEOTIDE SEQUENCE [LARGE SCALE GENOMIC DNA]</scope>
    <source>
        <strain>BN</strain>
        <strain evidence="3">Sprague-Dawley</strain>
    </source>
</reference>
<evidence type="ECO:0000313" key="2">
    <source>
        <dbReference type="EMBL" id="EDM09264.1"/>
    </source>
</evidence>
<organism evidence="2 3">
    <name type="scientific">Rattus norvegicus</name>
    <name type="common">Rat</name>
    <dbReference type="NCBI Taxonomy" id="10116"/>
    <lineage>
        <taxon>Eukaryota</taxon>
        <taxon>Metazoa</taxon>
        <taxon>Chordata</taxon>
        <taxon>Craniata</taxon>
        <taxon>Vertebrata</taxon>
        <taxon>Euteleostomi</taxon>
        <taxon>Mammalia</taxon>
        <taxon>Eutheria</taxon>
        <taxon>Euarchontoglires</taxon>
        <taxon>Glires</taxon>
        <taxon>Rodentia</taxon>
        <taxon>Myomorpha</taxon>
        <taxon>Muroidea</taxon>
        <taxon>Muridae</taxon>
        <taxon>Murinae</taxon>
        <taxon>Rattus</taxon>
    </lineage>
</organism>
<gene>
    <name evidence="2" type="ORF">rCG_46502</name>
</gene>
<evidence type="ECO:0000313" key="3">
    <source>
        <dbReference type="Proteomes" id="UP000234681"/>
    </source>
</evidence>
<evidence type="ECO:0000256" key="1">
    <source>
        <dbReference type="SAM" id="MobiDB-lite"/>
    </source>
</evidence>
<sequence>MSNHCCVVQLFAWMPCLKTLRRLRVSGRGSASPLSRMRTGAGLTGSELDEARKTSEKVSPPPPLLS</sequence>